<comment type="caution">
    <text evidence="1">The sequence shown here is derived from an EMBL/GenBank/DDBJ whole genome shotgun (WGS) entry which is preliminary data.</text>
</comment>
<protein>
    <submittedName>
        <fullName evidence="1">Uncharacterized protein</fullName>
    </submittedName>
</protein>
<dbReference type="AlphaFoldDB" id="A0A2U1U4C6"/>
<gene>
    <name evidence="1" type="ORF">DDT56_09605</name>
</gene>
<sequence length="68" mass="7560">MGQLSRRRPMPPGLFAKSRRYAMPSAFVTAGRAAIDALPARHWLSRRPCRSPGGHAHLSAIFYAKENL</sequence>
<keyword evidence="2" id="KW-1185">Reference proteome</keyword>
<name>A0A2U1U4C6_9GAMM</name>
<reference evidence="1 2" key="1">
    <citation type="submission" date="2018-04" db="EMBL/GenBank/DDBJ databases">
        <title>Brenneria corticis sp.nov.</title>
        <authorList>
            <person name="Li Y."/>
        </authorList>
    </citation>
    <scope>NUCLEOTIDE SEQUENCE [LARGE SCALE GENOMIC DNA]</scope>
    <source>
        <strain evidence="1 2">CFCC 11842</strain>
    </source>
</reference>
<dbReference type="Proteomes" id="UP000296159">
    <property type="component" value="Unassembled WGS sequence"/>
</dbReference>
<dbReference type="EMBL" id="QDKH01000009">
    <property type="protein sequence ID" value="PWC16482.1"/>
    <property type="molecule type" value="Genomic_DNA"/>
</dbReference>
<evidence type="ECO:0000313" key="2">
    <source>
        <dbReference type="Proteomes" id="UP000296159"/>
    </source>
</evidence>
<organism evidence="1 2">
    <name type="scientific">Brenneria corticis</name>
    <dbReference type="NCBI Taxonomy" id="2173106"/>
    <lineage>
        <taxon>Bacteria</taxon>
        <taxon>Pseudomonadati</taxon>
        <taxon>Pseudomonadota</taxon>
        <taxon>Gammaproteobacteria</taxon>
        <taxon>Enterobacterales</taxon>
        <taxon>Pectobacteriaceae</taxon>
        <taxon>Brenneria</taxon>
    </lineage>
</organism>
<accession>A0A2U1U4C6</accession>
<proteinExistence type="predicted"/>
<evidence type="ECO:0000313" key="1">
    <source>
        <dbReference type="EMBL" id="PWC16482.1"/>
    </source>
</evidence>